<protein>
    <submittedName>
        <fullName evidence="2">Uncharacterized protein</fullName>
    </submittedName>
</protein>
<evidence type="ECO:0000313" key="3">
    <source>
        <dbReference type="Proteomes" id="UP001327560"/>
    </source>
</evidence>
<reference evidence="2 3" key="1">
    <citation type="submission" date="2023-10" db="EMBL/GenBank/DDBJ databases">
        <title>Chromosome-scale genome assembly provides insights into flower coloration mechanisms of Canna indica.</title>
        <authorList>
            <person name="Li C."/>
        </authorList>
    </citation>
    <scope>NUCLEOTIDE SEQUENCE [LARGE SCALE GENOMIC DNA]</scope>
    <source>
        <tissue evidence="2">Flower</tissue>
    </source>
</reference>
<feature type="region of interest" description="Disordered" evidence="1">
    <location>
        <begin position="417"/>
        <end position="450"/>
    </location>
</feature>
<feature type="region of interest" description="Disordered" evidence="1">
    <location>
        <begin position="84"/>
        <end position="107"/>
    </location>
</feature>
<dbReference type="PANTHER" id="PTHR33443:SF35">
    <property type="entry name" value="VQ DOMAIN-CONTAINING PROTEIN"/>
    <property type="match status" value="1"/>
</dbReference>
<keyword evidence="3" id="KW-1185">Reference proteome</keyword>
<organism evidence="2 3">
    <name type="scientific">Canna indica</name>
    <name type="common">Indian-shot</name>
    <dbReference type="NCBI Taxonomy" id="4628"/>
    <lineage>
        <taxon>Eukaryota</taxon>
        <taxon>Viridiplantae</taxon>
        <taxon>Streptophyta</taxon>
        <taxon>Embryophyta</taxon>
        <taxon>Tracheophyta</taxon>
        <taxon>Spermatophyta</taxon>
        <taxon>Magnoliopsida</taxon>
        <taxon>Liliopsida</taxon>
        <taxon>Zingiberales</taxon>
        <taxon>Cannaceae</taxon>
        <taxon>Canna</taxon>
    </lineage>
</organism>
<accession>A0AAQ3KQ62</accession>
<feature type="compositionally biased region" description="Basic and acidic residues" evidence="1">
    <location>
        <begin position="437"/>
        <end position="450"/>
    </location>
</feature>
<dbReference type="InterPro" id="IPR053234">
    <property type="entry name" value="RPM1_Interactor"/>
</dbReference>
<name>A0AAQ3KQ62_9LILI</name>
<dbReference type="Proteomes" id="UP001327560">
    <property type="component" value="Chromosome 6"/>
</dbReference>
<dbReference type="EMBL" id="CP136895">
    <property type="protein sequence ID" value="WOL09941.1"/>
    <property type="molecule type" value="Genomic_DNA"/>
</dbReference>
<dbReference type="AlphaFoldDB" id="A0AAQ3KQ62"/>
<dbReference type="PANTHER" id="PTHR33443">
    <property type="entry name" value="ZGC:112980"/>
    <property type="match status" value="1"/>
</dbReference>
<evidence type="ECO:0000313" key="2">
    <source>
        <dbReference type="EMBL" id="WOL09941.1"/>
    </source>
</evidence>
<proteinExistence type="predicted"/>
<sequence>MAKASQFMGSGHVEVIDISSDEEDVNWTETEDIRRPENITRRKDSFSADLGGFSIDLTDLDSFPSAQEESHAVVVVDKLSVPPAKRRRKGSGHLGSEKGGRLDEDDDDCVVLEVDPNKPVLMDGDVGAGEDELLIVGEKGELACRDYPHSRHQCAKFPFSSSPHEKYCDLCHCYVCDSPAPCSYWNNGSSRTDHCHSTDKDGRWKLLRKSFKQKNMEAALPKKITDYSSFSIPLHQDAVPLSNPYPLSVPHCIFNSLLSSSTPIISNSNTIKQRNCSEPTILPCHSKRPGSLTTLNPSVKHAQRNSCIDATSTTQRMYSRTRFKSPPTMQAGLTRLESPSCNTLSRNKHFPINVPISSRRPWCPEVGQHISEDLLPTSPGHSAGQIQATLSYKSVSSTNKGSTCSLLTTADINQKNWQGDSSIRDAPQLGVVSSPLCRDKSRSKPNSRQE</sequence>
<gene>
    <name evidence="2" type="ORF">Cni_G18695</name>
</gene>
<evidence type="ECO:0000256" key="1">
    <source>
        <dbReference type="SAM" id="MobiDB-lite"/>
    </source>
</evidence>